<reference evidence="4" key="1">
    <citation type="journal article" date="2013" name="PLoS ONE">
        <title>Identification of Novel Viruses Using VirusHunter -- an Automated Data Analysis Pipeline.</title>
        <authorList>
            <person name="Zhao G."/>
            <person name="Krishnamurthy S."/>
            <person name="Cai Z."/>
            <person name="Popov V.L."/>
            <person name="Travassos da Rosa A.P."/>
            <person name="Guzman H."/>
            <person name="Cao S."/>
            <person name="Virgin H.W."/>
            <person name="Tesh R.B."/>
            <person name="Wang D."/>
        </authorList>
    </citation>
    <scope>NUCLEOTIDE SEQUENCE</scope>
    <source>
        <strain evidence="4">KY-663</strain>
    </source>
</reference>
<dbReference type="GO" id="GO:0005198">
    <property type="term" value="F:structural molecule activity"/>
    <property type="evidence" value="ECO:0007669"/>
    <property type="project" value="InterPro"/>
</dbReference>
<evidence type="ECO:0000256" key="2">
    <source>
        <dbReference type="ARBA" id="ARBA00022844"/>
    </source>
</evidence>
<dbReference type="EMBL" id="KC669548">
    <property type="protein sequence ID" value="AGZ62534.1"/>
    <property type="molecule type" value="Genomic_RNA"/>
</dbReference>
<feature type="non-terminal residue" evidence="4">
    <location>
        <position position="240"/>
    </location>
</feature>
<evidence type="ECO:0000256" key="3">
    <source>
        <dbReference type="SAM" id="MobiDB-lite"/>
    </source>
</evidence>
<comment type="subcellular location">
    <subcellularLocation>
        <location evidence="1">Virion</location>
    </subcellularLocation>
</comment>
<name>U5XIS9_9REOV</name>
<sequence>MHAAILLAPGDHISAVKGELELRGLKVLIDGEFTKAEKEGASPNVHDGGVAGKEGDGEEGHRKDREGSEDKEPVVGRDADVVKRDRVAGDGVRSAGMDEKEAGVLTQAISDVLGIRLNTKVDVGTNTYIYIDKNLQEELALTKTQRGEQMDALREARAEKKRVVTVSSMSGLRKALGITSEVKDERAPPTTSVRAVSNRLQDVPWAKAVFTAPTGDTGWKEVMKKATKRPNIMAYAVESA</sequence>
<organism evidence="4">
    <name type="scientific">Heramatsu virus</name>
    <dbReference type="NCBI Taxonomy" id="1416744"/>
    <lineage>
        <taxon>Viruses</taxon>
        <taxon>Riboviria</taxon>
        <taxon>Orthornavirae</taxon>
        <taxon>Duplornaviricota</taxon>
        <taxon>Resentoviricetes</taxon>
        <taxon>Reovirales</taxon>
        <taxon>Sedoreoviridae</taxon>
        <taxon>Orbivirus</taxon>
    </lineage>
</organism>
<evidence type="ECO:0000313" key="4">
    <source>
        <dbReference type="EMBL" id="AGZ62534.1"/>
    </source>
</evidence>
<feature type="region of interest" description="Disordered" evidence="3">
    <location>
        <begin position="37"/>
        <end position="78"/>
    </location>
</feature>
<keyword evidence="2" id="KW-0946">Virion</keyword>
<dbReference type="GO" id="GO:0019028">
    <property type="term" value="C:viral capsid"/>
    <property type="evidence" value="ECO:0007669"/>
    <property type="project" value="InterPro"/>
</dbReference>
<accession>U5XIS9</accession>
<feature type="compositionally biased region" description="Basic and acidic residues" evidence="3">
    <location>
        <begin position="53"/>
        <end position="78"/>
    </location>
</feature>
<protein>
    <submittedName>
        <fullName evidence="4">Minor core protein VP6</fullName>
    </submittedName>
</protein>
<dbReference type="PRINTS" id="PR00902">
    <property type="entry name" value="VP6CAPSID"/>
</dbReference>
<proteinExistence type="predicted"/>
<dbReference type="InterPro" id="IPR001399">
    <property type="entry name" value="Orbi_VP6"/>
</dbReference>
<dbReference type="Pfam" id="PF01516">
    <property type="entry name" value="Orbi_VP6"/>
    <property type="match status" value="1"/>
</dbReference>
<evidence type="ECO:0000256" key="1">
    <source>
        <dbReference type="ARBA" id="ARBA00004328"/>
    </source>
</evidence>